<accession>A0ABQ5ZWL1</accession>
<dbReference type="PANTHER" id="PTHR34501:SF9">
    <property type="entry name" value="MAJOR OUTER MEMBRANE PROTEIN P.IA"/>
    <property type="match status" value="1"/>
</dbReference>
<comment type="subcellular location">
    <subcellularLocation>
        <location evidence="1">Cell outer membrane</location>
        <topology evidence="1">Multi-pass membrane protein</topology>
    </subcellularLocation>
</comment>
<feature type="chain" id="PRO_5047322311" description="Porin domain-containing protein" evidence="11">
    <location>
        <begin position="21"/>
        <end position="343"/>
    </location>
</feature>
<keyword evidence="3" id="KW-0813">Transport</keyword>
<evidence type="ECO:0000256" key="4">
    <source>
        <dbReference type="ARBA" id="ARBA00022452"/>
    </source>
</evidence>
<feature type="domain" description="Porin" evidence="12">
    <location>
        <begin position="8"/>
        <end position="320"/>
    </location>
</feature>
<proteinExistence type="predicted"/>
<comment type="caution">
    <text evidence="13">The sequence shown here is derived from an EMBL/GenBank/DDBJ whole genome shotgun (WGS) entry which is preliminary data.</text>
</comment>
<dbReference type="InterPro" id="IPR033900">
    <property type="entry name" value="Gram_neg_porin_domain"/>
</dbReference>
<dbReference type="Pfam" id="PF13609">
    <property type="entry name" value="Porin_4"/>
    <property type="match status" value="1"/>
</dbReference>
<keyword evidence="14" id="KW-1185">Reference proteome</keyword>
<dbReference type="InterPro" id="IPR050298">
    <property type="entry name" value="Gram-neg_bact_OMP"/>
</dbReference>
<dbReference type="PANTHER" id="PTHR34501">
    <property type="entry name" value="PROTEIN YDDL-RELATED"/>
    <property type="match status" value="1"/>
</dbReference>
<evidence type="ECO:0000256" key="3">
    <source>
        <dbReference type="ARBA" id="ARBA00022448"/>
    </source>
</evidence>
<gene>
    <name evidence="13" type="ORF">GCM10007878_08400</name>
</gene>
<evidence type="ECO:0000256" key="2">
    <source>
        <dbReference type="ARBA" id="ARBA00011233"/>
    </source>
</evidence>
<dbReference type="CDD" id="cd00342">
    <property type="entry name" value="gram_neg_porins"/>
    <property type="match status" value="1"/>
</dbReference>
<keyword evidence="4" id="KW-1134">Transmembrane beta strand</keyword>
<dbReference type="SUPFAM" id="SSF56935">
    <property type="entry name" value="Porins"/>
    <property type="match status" value="1"/>
</dbReference>
<evidence type="ECO:0000256" key="10">
    <source>
        <dbReference type="ARBA" id="ARBA00023237"/>
    </source>
</evidence>
<keyword evidence="5" id="KW-0812">Transmembrane</keyword>
<reference evidence="14" key="1">
    <citation type="journal article" date="2019" name="Int. J. Syst. Evol. Microbiol.">
        <title>The Global Catalogue of Microorganisms (GCM) 10K type strain sequencing project: providing services to taxonomists for standard genome sequencing and annotation.</title>
        <authorList>
            <consortium name="The Broad Institute Genomics Platform"/>
            <consortium name="The Broad Institute Genome Sequencing Center for Infectious Disease"/>
            <person name="Wu L."/>
            <person name="Ma J."/>
        </authorList>
    </citation>
    <scope>NUCLEOTIDE SEQUENCE [LARGE SCALE GENOMIC DNA]</scope>
    <source>
        <strain evidence="14">NBRC 100033</strain>
    </source>
</reference>
<evidence type="ECO:0000313" key="13">
    <source>
        <dbReference type="EMBL" id="GLR63405.1"/>
    </source>
</evidence>
<comment type="subunit">
    <text evidence="2">Homotrimer.</text>
</comment>
<dbReference type="PRINTS" id="PR00182">
    <property type="entry name" value="ECOLNEIPORIN"/>
</dbReference>
<evidence type="ECO:0000256" key="8">
    <source>
        <dbReference type="ARBA" id="ARBA00023114"/>
    </source>
</evidence>
<evidence type="ECO:0000256" key="5">
    <source>
        <dbReference type="ARBA" id="ARBA00022692"/>
    </source>
</evidence>
<dbReference type="EMBL" id="BSOR01000015">
    <property type="protein sequence ID" value="GLR63405.1"/>
    <property type="molecule type" value="Genomic_DNA"/>
</dbReference>
<organism evidence="13 14">
    <name type="scientific">Marinospirillum insulare</name>
    <dbReference type="NCBI Taxonomy" id="217169"/>
    <lineage>
        <taxon>Bacteria</taxon>
        <taxon>Pseudomonadati</taxon>
        <taxon>Pseudomonadota</taxon>
        <taxon>Gammaproteobacteria</taxon>
        <taxon>Oceanospirillales</taxon>
        <taxon>Oceanospirillaceae</taxon>
        <taxon>Marinospirillum</taxon>
    </lineage>
</organism>
<evidence type="ECO:0000313" key="14">
    <source>
        <dbReference type="Proteomes" id="UP001156682"/>
    </source>
</evidence>
<keyword evidence="6 11" id="KW-0732">Signal</keyword>
<dbReference type="InterPro" id="IPR023614">
    <property type="entry name" value="Porin_dom_sf"/>
</dbReference>
<keyword evidence="9" id="KW-0472">Membrane</keyword>
<keyword evidence="10" id="KW-0998">Cell outer membrane</keyword>
<protein>
    <recommendedName>
        <fullName evidence="12">Porin domain-containing protein</fullName>
    </recommendedName>
</protein>
<evidence type="ECO:0000256" key="1">
    <source>
        <dbReference type="ARBA" id="ARBA00004571"/>
    </source>
</evidence>
<dbReference type="InterPro" id="IPR001702">
    <property type="entry name" value="Porin_Gram-ve"/>
</dbReference>
<evidence type="ECO:0000256" key="7">
    <source>
        <dbReference type="ARBA" id="ARBA00023065"/>
    </source>
</evidence>
<evidence type="ECO:0000256" key="9">
    <source>
        <dbReference type="ARBA" id="ARBA00023136"/>
    </source>
</evidence>
<feature type="signal peptide" evidence="11">
    <location>
        <begin position="1"/>
        <end position="20"/>
    </location>
</feature>
<evidence type="ECO:0000256" key="11">
    <source>
        <dbReference type="SAM" id="SignalP"/>
    </source>
</evidence>
<keyword evidence="7" id="KW-0406">Ion transport</keyword>
<dbReference type="Proteomes" id="UP001156682">
    <property type="component" value="Unassembled WGS sequence"/>
</dbReference>
<keyword evidence="8" id="KW-0626">Porin</keyword>
<evidence type="ECO:0000259" key="12">
    <source>
        <dbReference type="Pfam" id="PF13609"/>
    </source>
</evidence>
<dbReference type="Gene3D" id="2.40.160.10">
    <property type="entry name" value="Porin"/>
    <property type="match status" value="1"/>
</dbReference>
<name>A0ABQ5ZWL1_9GAMM</name>
<dbReference type="RefSeq" id="WP_027852027.1">
    <property type="nucleotide sequence ID" value="NZ_BSOR01000015.1"/>
</dbReference>
<evidence type="ECO:0000256" key="6">
    <source>
        <dbReference type="ARBA" id="ARBA00022729"/>
    </source>
</evidence>
<sequence length="343" mass="36182">MKKTLIAASIAALATTSANAAVKLYESETGSFSSYGKVQLELENYDGENTIQNQGSRLGFSGEKKLENGLTAFTNFEFRFQPGVQNDITEGGDDGGEWTTRNSYLGVKGDFGSVKAGNFDSITYSMVTGQADIMENEGYRSLDTGSVNSRGTAIAYETNDLAGFKIGLGIKHYASDESAYGPRAAGNEKLTSNNGDEVWNIQLGATYQLNDELSFGLAFDQNNEDGNPGVGVAGDADPIIAASVNYATDAFGAGLVLENSGDYMVANLTGSVNYGAGDVYALVSFADNDVDTGVDFGLGANYKLAKTFHVYGEVAVGNDDVSEIQDSKDKGTTAVTLGAAYKW</sequence>